<feature type="transmembrane region" description="Helical" evidence="1">
    <location>
        <begin position="30"/>
        <end position="49"/>
    </location>
</feature>
<name>A0A4Y2SDM3_ARAVE</name>
<evidence type="ECO:0000313" key="2">
    <source>
        <dbReference type="EMBL" id="GBN86167.1"/>
    </source>
</evidence>
<sequence>MEVFDLQQYFSPSLGLRTCEIFVQTQSCPYYSIGAPVSIVLLYIFCIAVDVRKNATSLAGFLFEGLADSRRRRLKHHCEFFLESFLSIS</sequence>
<protein>
    <submittedName>
        <fullName evidence="2">Uncharacterized protein</fullName>
    </submittedName>
</protein>
<organism evidence="2 3">
    <name type="scientific">Araneus ventricosus</name>
    <name type="common">Orbweaver spider</name>
    <name type="synonym">Epeira ventricosa</name>
    <dbReference type="NCBI Taxonomy" id="182803"/>
    <lineage>
        <taxon>Eukaryota</taxon>
        <taxon>Metazoa</taxon>
        <taxon>Ecdysozoa</taxon>
        <taxon>Arthropoda</taxon>
        <taxon>Chelicerata</taxon>
        <taxon>Arachnida</taxon>
        <taxon>Araneae</taxon>
        <taxon>Araneomorphae</taxon>
        <taxon>Entelegynae</taxon>
        <taxon>Araneoidea</taxon>
        <taxon>Araneidae</taxon>
        <taxon>Araneus</taxon>
    </lineage>
</organism>
<gene>
    <name evidence="2" type="ORF">AVEN_58164_1</name>
</gene>
<reference evidence="2 3" key="1">
    <citation type="journal article" date="2019" name="Sci. Rep.">
        <title>Orb-weaving spider Araneus ventricosus genome elucidates the spidroin gene catalogue.</title>
        <authorList>
            <person name="Kono N."/>
            <person name="Nakamura H."/>
            <person name="Ohtoshi R."/>
            <person name="Moran D.A.P."/>
            <person name="Shinohara A."/>
            <person name="Yoshida Y."/>
            <person name="Fujiwara M."/>
            <person name="Mori M."/>
            <person name="Tomita M."/>
            <person name="Arakawa K."/>
        </authorList>
    </citation>
    <scope>NUCLEOTIDE SEQUENCE [LARGE SCALE GENOMIC DNA]</scope>
</reference>
<keyword evidence="3" id="KW-1185">Reference proteome</keyword>
<accession>A0A4Y2SDM3</accession>
<evidence type="ECO:0000313" key="3">
    <source>
        <dbReference type="Proteomes" id="UP000499080"/>
    </source>
</evidence>
<proteinExistence type="predicted"/>
<keyword evidence="1" id="KW-1133">Transmembrane helix</keyword>
<dbReference type="EMBL" id="BGPR01021154">
    <property type="protein sequence ID" value="GBN86167.1"/>
    <property type="molecule type" value="Genomic_DNA"/>
</dbReference>
<dbReference type="Proteomes" id="UP000499080">
    <property type="component" value="Unassembled WGS sequence"/>
</dbReference>
<keyword evidence="1" id="KW-0472">Membrane</keyword>
<comment type="caution">
    <text evidence="2">The sequence shown here is derived from an EMBL/GenBank/DDBJ whole genome shotgun (WGS) entry which is preliminary data.</text>
</comment>
<keyword evidence="1" id="KW-0812">Transmembrane</keyword>
<dbReference type="AlphaFoldDB" id="A0A4Y2SDM3"/>
<evidence type="ECO:0000256" key="1">
    <source>
        <dbReference type="SAM" id="Phobius"/>
    </source>
</evidence>